<keyword evidence="8 9" id="KW-0413">Isomerase</keyword>
<dbReference type="CDD" id="cd00405">
    <property type="entry name" value="PRAI"/>
    <property type="match status" value="1"/>
</dbReference>
<evidence type="ECO:0000256" key="5">
    <source>
        <dbReference type="ARBA" id="ARBA00022605"/>
    </source>
</evidence>
<accession>A0A173RI19</accession>
<organism evidence="11 12">
    <name type="scientific">Eubacterium ramulus</name>
    <dbReference type="NCBI Taxonomy" id="39490"/>
    <lineage>
        <taxon>Bacteria</taxon>
        <taxon>Bacillati</taxon>
        <taxon>Bacillota</taxon>
        <taxon>Clostridia</taxon>
        <taxon>Eubacteriales</taxon>
        <taxon>Eubacteriaceae</taxon>
        <taxon>Eubacterium</taxon>
    </lineage>
</organism>
<comment type="catalytic activity">
    <reaction evidence="1 9">
        <text>N-(5-phospho-beta-D-ribosyl)anthranilate = 1-(2-carboxyphenylamino)-1-deoxy-D-ribulose 5-phosphate</text>
        <dbReference type="Rhea" id="RHEA:21540"/>
        <dbReference type="ChEBI" id="CHEBI:18277"/>
        <dbReference type="ChEBI" id="CHEBI:58613"/>
        <dbReference type="EC" id="5.3.1.24"/>
    </reaction>
</comment>
<dbReference type="UniPathway" id="UPA00035">
    <property type="reaction ID" value="UER00042"/>
</dbReference>
<dbReference type="Gene3D" id="3.20.20.70">
    <property type="entry name" value="Aldolase class I"/>
    <property type="match status" value="1"/>
</dbReference>
<evidence type="ECO:0000256" key="6">
    <source>
        <dbReference type="ARBA" id="ARBA00022822"/>
    </source>
</evidence>
<evidence type="ECO:0000313" key="11">
    <source>
        <dbReference type="EMBL" id="CUM77573.1"/>
    </source>
</evidence>
<name>A0A173RI19_EUBRA</name>
<evidence type="ECO:0000256" key="7">
    <source>
        <dbReference type="ARBA" id="ARBA00023141"/>
    </source>
</evidence>
<dbReference type="GeneID" id="97391106"/>
<evidence type="ECO:0000259" key="10">
    <source>
        <dbReference type="Pfam" id="PF00697"/>
    </source>
</evidence>
<dbReference type="RefSeq" id="WP_055289119.1">
    <property type="nucleotide sequence ID" value="NZ_CP173382.1"/>
</dbReference>
<dbReference type="InterPro" id="IPR011060">
    <property type="entry name" value="RibuloseP-bd_barrel"/>
</dbReference>
<dbReference type="GO" id="GO:0004640">
    <property type="term" value="F:phosphoribosylanthranilate isomerase activity"/>
    <property type="evidence" value="ECO:0007669"/>
    <property type="project" value="UniProtKB-UniRule"/>
</dbReference>
<dbReference type="Pfam" id="PF00697">
    <property type="entry name" value="PRAI"/>
    <property type="match status" value="1"/>
</dbReference>
<reference evidence="11 12" key="1">
    <citation type="submission" date="2015-09" db="EMBL/GenBank/DDBJ databases">
        <authorList>
            <consortium name="Pathogen Informatics"/>
        </authorList>
    </citation>
    <scope>NUCLEOTIDE SEQUENCE [LARGE SCALE GENOMIC DNA]</scope>
    <source>
        <strain evidence="11 12">2789STDY5608891</strain>
    </source>
</reference>
<comment type="pathway">
    <text evidence="2 9">Amino-acid biosynthesis; L-tryptophan biosynthesis; L-tryptophan from chorismate: step 3/5.</text>
</comment>
<sequence>MTKVKICGLSRPEDIEAVNAYGADYAGIVFFEKSKRNVSYEKAEMLIKELKKNPKIRSVAVCVSPSQDEVGRFNDMGFDLIQIHGTIPADCQSDGGLALWQAVNIAGSTAENADELFVQSSNIRGYVVDGAEYGSGKTFGWEAEEQTFVFPEKLKIQNRQFILAGGLNIENVQNGIRMLHPDVVDVSSGVERNGVKDADLIRKFISAVKHC</sequence>
<dbReference type="HAMAP" id="MF_00135">
    <property type="entry name" value="PRAI"/>
    <property type="match status" value="1"/>
</dbReference>
<dbReference type="SUPFAM" id="SSF51366">
    <property type="entry name" value="Ribulose-phoshate binding barrel"/>
    <property type="match status" value="1"/>
</dbReference>
<dbReference type="OrthoDB" id="9786954at2"/>
<comment type="similarity">
    <text evidence="9">Belongs to the TrpF family.</text>
</comment>
<proteinExistence type="inferred from homology"/>
<keyword evidence="6 9" id="KW-0822">Tryptophan biosynthesis</keyword>
<evidence type="ECO:0000256" key="8">
    <source>
        <dbReference type="ARBA" id="ARBA00023235"/>
    </source>
</evidence>
<feature type="domain" description="N-(5'phosphoribosyl) anthranilate isomerase (PRAI)" evidence="10">
    <location>
        <begin position="4"/>
        <end position="206"/>
    </location>
</feature>
<evidence type="ECO:0000313" key="12">
    <source>
        <dbReference type="Proteomes" id="UP000095492"/>
    </source>
</evidence>
<dbReference type="PANTHER" id="PTHR42894">
    <property type="entry name" value="N-(5'-PHOSPHORIBOSYL)ANTHRANILATE ISOMERASE"/>
    <property type="match status" value="1"/>
</dbReference>
<dbReference type="PANTHER" id="PTHR42894:SF1">
    <property type="entry name" value="N-(5'-PHOSPHORIBOSYL)ANTHRANILATE ISOMERASE"/>
    <property type="match status" value="1"/>
</dbReference>
<dbReference type="InterPro" id="IPR001240">
    <property type="entry name" value="PRAI_dom"/>
</dbReference>
<dbReference type="EMBL" id="CYYA01000002">
    <property type="protein sequence ID" value="CUM77573.1"/>
    <property type="molecule type" value="Genomic_DNA"/>
</dbReference>
<keyword evidence="5 9" id="KW-0028">Amino-acid biosynthesis</keyword>
<dbReference type="Proteomes" id="UP000095492">
    <property type="component" value="Unassembled WGS sequence"/>
</dbReference>
<evidence type="ECO:0000256" key="4">
    <source>
        <dbReference type="ARBA" id="ARBA00022272"/>
    </source>
</evidence>
<dbReference type="GO" id="GO:0000162">
    <property type="term" value="P:L-tryptophan biosynthetic process"/>
    <property type="evidence" value="ECO:0007669"/>
    <property type="project" value="UniProtKB-UniRule"/>
</dbReference>
<gene>
    <name evidence="9 11" type="primary">trpF</name>
    <name evidence="11" type="ORF">ERS852448_00428</name>
</gene>
<evidence type="ECO:0000256" key="9">
    <source>
        <dbReference type="HAMAP-Rule" id="MF_00135"/>
    </source>
</evidence>
<dbReference type="InterPro" id="IPR044643">
    <property type="entry name" value="TrpF_fam"/>
</dbReference>
<dbReference type="STRING" id="39490.ERS852448_00428"/>
<keyword evidence="7 9" id="KW-0057">Aromatic amino acid biosynthesis</keyword>
<protein>
    <recommendedName>
        <fullName evidence="4 9">N-(5'-phosphoribosyl)anthranilate isomerase</fullName>
        <shortName evidence="9">PRAI</shortName>
        <ecNumber evidence="3 9">5.3.1.24</ecNumber>
    </recommendedName>
</protein>
<evidence type="ECO:0000256" key="3">
    <source>
        <dbReference type="ARBA" id="ARBA00012572"/>
    </source>
</evidence>
<dbReference type="InterPro" id="IPR013785">
    <property type="entry name" value="Aldolase_TIM"/>
</dbReference>
<dbReference type="AlphaFoldDB" id="A0A173RI19"/>
<dbReference type="EC" id="5.3.1.24" evidence="3 9"/>
<evidence type="ECO:0000256" key="1">
    <source>
        <dbReference type="ARBA" id="ARBA00001164"/>
    </source>
</evidence>
<evidence type="ECO:0000256" key="2">
    <source>
        <dbReference type="ARBA" id="ARBA00004664"/>
    </source>
</evidence>